<keyword evidence="1" id="KW-0812">Transmembrane</keyword>
<feature type="transmembrane region" description="Helical" evidence="1">
    <location>
        <begin position="27"/>
        <end position="46"/>
    </location>
</feature>
<dbReference type="InterPro" id="IPR052527">
    <property type="entry name" value="Metal_cation-efflux_comp"/>
</dbReference>
<feature type="chain" id="PRO_5003248420" evidence="2">
    <location>
        <begin position="19"/>
        <end position="151"/>
    </location>
</feature>
<dbReference type="Pfam" id="PF06966">
    <property type="entry name" value="DUF1295"/>
    <property type="match status" value="1"/>
</dbReference>
<dbReference type="Proteomes" id="UP000003299">
    <property type="component" value="Unassembled WGS sequence"/>
</dbReference>
<sequence>MAQAVVVVLFAVPFLAAASNPNPAWSLWSTLAVVVWLIAVGGEALADRQLSAHKADPANRGKTCRKGLWRYSRHPNYFFEFVHWFAYLVLAVGAGPWPVALCALGPVVMFVFLYRFTGIPYTEQQALRSRGEDYAHYQRTTSAFFPLPPSS</sequence>
<dbReference type="InterPro" id="IPR010721">
    <property type="entry name" value="UstE-like"/>
</dbReference>
<dbReference type="PANTHER" id="PTHR43847">
    <property type="entry name" value="BLL3993 PROTEIN"/>
    <property type="match status" value="1"/>
</dbReference>
<dbReference type="eggNOG" id="COG3752">
    <property type="taxonomic scope" value="Bacteria"/>
</dbReference>
<dbReference type="AlphaFoldDB" id="F0BJI3"/>
<feature type="transmembrane region" description="Helical" evidence="1">
    <location>
        <begin position="103"/>
        <end position="121"/>
    </location>
</feature>
<evidence type="ECO:0000256" key="1">
    <source>
        <dbReference type="SAM" id="Phobius"/>
    </source>
</evidence>
<dbReference type="PANTHER" id="PTHR43847:SF1">
    <property type="entry name" value="BLL3993 PROTEIN"/>
    <property type="match status" value="1"/>
</dbReference>
<dbReference type="Gene3D" id="1.20.120.1630">
    <property type="match status" value="1"/>
</dbReference>
<dbReference type="EMBL" id="AEQV01000220">
    <property type="protein sequence ID" value="EGD07339.1"/>
    <property type="molecule type" value="Genomic_DNA"/>
</dbReference>
<evidence type="ECO:0000256" key="2">
    <source>
        <dbReference type="SAM" id="SignalP"/>
    </source>
</evidence>
<dbReference type="PROSITE" id="PS50244">
    <property type="entry name" value="S5A_REDUCTASE"/>
    <property type="match status" value="1"/>
</dbReference>
<keyword evidence="1" id="KW-0472">Membrane</keyword>
<keyword evidence="2" id="KW-0732">Signal</keyword>
<gene>
    <name evidence="3" type="ORF">XVE_4443</name>
</gene>
<name>F0BJI3_9XANT</name>
<protein>
    <submittedName>
        <fullName evidence="3">Putative membrane protein</fullName>
    </submittedName>
</protein>
<comment type="caution">
    <text evidence="3">The sequence shown here is derived from an EMBL/GenBank/DDBJ whole genome shotgun (WGS) entry which is preliminary data.</text>
</comment>
<evidence type="ECO:0000313" key="4">
    <source>
        <dbReference type="Proteomes" id="UP000003299"/>
    </source>
</evidence>
<accession>F0BJI3</accession>
<keyword evidence="1" id="KW-1133">Transmembrane helix</keyword>
<reference evidence="3 4" key="1">
    <citation type="journal article" date="2011" name="BMC Genomics">
        <title>Comparative genomics reveals diversity among xanthomonads infecting tomato and pepper.</title>
        <authorList>
            <person name="Potnis N."/>
            <person name="Krasileva K."/>
            <person name="Chow V."/>
            <person name="Almeida N.F."/>
            <person name="Patil P.B."/>
            <person name="Ryan R.P."/>
            <person name="Sharlach M."/>
            <person name="Behlau F."/>
            <person name="Dow J.M."/>
            <person name="Momol M.T."/>
            <person name="White F.F."/>
            <person name="Preston J.F."/>
            <person name="Vinatzer B.A."/>
            <person name="Koebnik R."/>
            <person name="Setubal J.C."/>
            <person name="Norman D.J."/>
            <person name="Staskawicz B.J."/>
            <person name="Jones J.B."/>
        </authorList>
    </citation>
    <scope>NUCLEOTIDE SEQUENCE [LARGE SCALE GENOMIC DNA]</scope>
    <source>
        <strain evidence="3 4">ATCC 35937</strain>
    </source>
</reference>
<feature type="transmembrane region" description="Helical" evidence="1">
    <location>
        <begin position="77"/>
        <end position="97"/>
    </location>
</feature>
<proteinExistence type="predicted"/>
<feature type="signal peptide" evidence="2">
    <location>
        <begin position="1"/>
        <end position="18"/>
    </location>
</feature>
<evidence type="ECO:0000313" key="3">
    <source>
        <dbReference type="EMBL" id="EGD07339.1"/>
    </source>
</evidence>
<organism evidence="3 4">
    <name type="scientific">Xanthomonas vesicatoria ATCC 35937</name>
    <dbReference type="NCBI Taxonomy" id="925775"/>
    <lineage>
        <taxon>Bacteria</taxon>
        <taxon>Pseudomonadati</taxon>
        <taxon>Pseudomonadota</taxon>
        <taxon>Gammaproteobacteria</taxon>
        <taxon>Lysobacterales</taxon>
        <taxon>Lysobacteraceae</taxon>
        <taxon>Xanthomonas</taxon>
    </lineage>
</organism>